<keyword evidence="3 8" id="KW-0032">Aminotransferase</keyword>
<dbReference type="GO" id="GO:1901605">
    <property type="term" value="P:alpha-amino acid metabolic process"/>
    <property type="evidence" value="ECO:0007669"/>
    <property type="project" value="TreeGrafter"/>
</dbReference>
<comment type="similarity">
    <text evidence="2">Belongs to the class-I pyridoxal-phosphate-dependent aminotransferase family.</text>
</comment>
<feature type="domain" description="Aminotransferase class I/classII large" evidence="7">
    <location>
        <begin position="141"/>
        <end position="390"/>
    </location>
</feature>
<evidence type="ECO:0000256" key="2">
    <source>
        <dbReference type="ARBA" id="ARBA00007441"/>
    </source>
</evidence>
<dbReference type="SUPFAM" id="SSF53383">
    <property type="entry name" value="PLP-dependent transferases"/>
    <property type="match status" value="1"/>
</dbReference>
<dbReference type="CDD" id="cd00609">
    <property type="entry name" value="AAT_like"/>
    <property type="match status" value="1"/>
</dbReference>
<dbReference type="InterPro" id="IPR015424">
    <property type="entry name" value="PyrdxlP-dep_Trfase"/>
</dbReference>
<accession>A0A854QJH1</accession>
<keyword evidence="4 8" id="KW-0808">Transferase</keyword>
<dbReference type="AlphaFoldDB" id="A0A854QJH1"/>
<evidence type="ECO:0000256" key="4">
    <source>
        <dbReference type="ARBA" id="ARBA00022679"/>
    </source>
</evidence>
<evidence type="ECO:0000256" key="5">
    <source>
        <dbReference type="ARBA" id="ARBA00022898"/>
    </source>
</evidence>
<comment type="caution">
    <text evidence="8">The sequence shown here is derived from an EMBL/GenBank/DDBJ whole genome shotgun (WGS) entry which is preliminary data.</text>
</comment>
<sequence length="571" mass="64023">MDAAFAIPSQTQSPVVGGLPKAQDMTRHLNRMTRHREPSALKELYKYMTVPGMITMAGGVPHPEVFPFETVSASILTYDAFPLDPPRVPEKPKKSLISWLFSSSQSQSNTVSFTIPKYGPNPGDPAAIQLSTSLQYQSATGPPALPLFLRQYVAKVYKPAYSDWDVLINIGATDGWSKICGMLLEVGDAILVEEWTYPGAENTFTPYECERVPIKMDGQGLLPEHLESVLEGWNESERGKKRPRVLYTIPTGQNPTGATMMAGRKKAIYDVCQKYDIIICEDEPYYCLYTGEWIPKGVESEKSILAQRRLKAEKKDGPDGNQAFLDALPPSFLAFDTDGRVIRMDTFSKTSAPGSRLGWITTSPIFVERLTRATEASTQAPSGFATALTTKMVQQWGFDGYIRWLRGIKATYNMRKTWLCDTFQDVFHLEFDSGNDLFPERSRTITCYSKQCRSLWDEKRGLHGPALITFIPPTAGMFVFLGIHFSEHPDYHDLLRSGEDATLILTNKLWKALADNLVLFAPGWGFDAGGEHAIGGKGYGYYRLAFSVASYEEIRDGIYRFSQILNKFFRI</sequence>
<gene>
    <name evidence="8" type="ORF">C361_01189</name>
</gene>
<dbReference type="Pfam" id="PF00155">
    <property type="entry name" value="Aminotran_1_2"/>
    <property type="match status" value="1"/>
</dbReference>
<evidence type="ECO:0000313" key="9">
    <source>
        <dbReference type="Proteomes" id="UP000199727"/>
    </source>
</evidence>
<dbReference type="GO" id="GO:0030170">
    <property type="term" value="F:pyridoxal phosphate binding"/>
    <property type="evidence" value="ECO:0007669"/>
    <property type="project" value="InterPro"/>
</dbReference>
<evidence type="ECO:0000256" key="1">
    <source>
        <dbReference type="ARBA" id="ARBA00001933"/>
    </source>
</evidence>
<reference evidence="8 9" key="1">
    <citation type="submission" date="2017-06" db="EMBL/GenBank/DDBJ databases">
        <title>Global population genomics of the pathogenic fungus Cryptococcus neoformans var. grubii.</title>
        <authorList>
            <person name="Cuomo C."/>
            <person name="Litvintseva A."/>
            <person name="Chen Y."/>
            <person name="Young S."/>
            <person name="Zeng Q."/>
            <person name="Chapman S."/>
            <person name="Gujja S."/>
            <person name="Saif S."/>
            <person name="Birren B."/>
        </authorList>
    </citation>
    <scope>NUCLEOTIDE SEQUENCE [LARGE SCALE GENOMIC DNA]</scope>
    <source>
        <strain evidence="8 9">Tu259-1</strain>
    </source>
</reference>
<comment type="cofactor">
    <cofactor evidence="1">
        <name>pyridoxal 5'-phosphate</name>
        <dbReference type="ChEBI" id="CHEBI:597326"/>
    </cofactor>
</comment>
<keyword evidence="5" id="KW-0663">Pyridoxal phosphate</keyword>
<dbReference type="InterPro" id="IPR050859">
    <property type="entry name" value="Class-I_PLP-dep_aminotransf"/>
</dbReference>
<evidence type="ECO:0000256" key="3">
    <source>
        <dbReference type="ARBA" id="ARBA00022576"/>
    </source>
</evidence>
<dbReference type="Gene3D" id="3.40.640.10">
    <property type="entry name" value="Type I PLP-dependent aspartate aminotransferase-like (Major domain)"/>
    <property type="match status" value="1"/>
</dbReference>
<protein>
    <submittedName>
        <fullName evidence="8">Aromatic amino acid aminotransferase I</fullName>
    </submittedName>
</protein>
<dbReference type="PANTHER" id="PTHR42790">
    <property type="entry name" value="AMINOTRANSFERASE"/>
    <property type="match status" value="1"/>
</dbReference>
<name>A0A854QJH1_CRYNE</name>
<dbReference type="InterPro" id="IPR004839">
    <property type="entry name" value="Aminotransferase_I/II_large"/>
</dbReference>
<evidence type="ECO:0000313" key="8">
    <source>
        <dbReference type="EMBL" id="OXG26431.1"/>
    </source>
</evidence>
<dbReference type="PANTHER" id="PTHR42790:SF1">
    <property type="entry name" value="AROMATIC AMINO ACID AMINOTRANSFERASE, HYPOTHETICAL (EUROFUNG)"/>
    <property type="match status" value="1"/>
</dbReference>
<organism evidence="8 9">
    <name type="scientific">Cryptococcus neoformans Tu259-1</name>
    <dbReference type="NCBI Taxonomy" id="1230072"/>
    <lineage>
        <taxon>Eukaryota</taxon>
        <taxon>Fungi</taxon>
        <taxon>Dikarya</taxon>
        <taxon>Basidiomycota</taxon>
        <taxon>Agaricomycotina</taxon>
        <taxon>Tremellomycetes</taxon>
        <taxon>Tremellales</taxon>
        <taxon>Cryptococcaceae</taxon>
        <taxon>Cryptococcus</taxon>
        <taxon>Cryptococcus neoformans species complex</taxon>
    </lineage>
</organism>
<dbReference type="OrthoDB" id="691673at2759"/>
<dbReference type="EMBL" id="AMKT01000024">
    <property type="protein sequence ID" value="OXG26431.1"/>
    <property type="molecule type" value="Genomic_DNA"/>
</dbReference>
<feature type="region of interest" description="Disordered" evidence="6">
    <location>
        <begin position="1"/>
        <end position="20"/>
    </location>
</feature>
<dbReference type="Proteomes" id="UP000199727">
    <property type="component" value="Unassembled WGS sequence"/>
</dbReference>
<dbReference type="GO" id="GO:0008483">
    <property type="term" value="F:transaminase activity"/>
    <property type="evidence" value="ECO:0007669"/>
    <property type="project" value="UniProtKB-KW"/>
</dbReference>
<evidence type="ECO:0000259" key="7">
    <source>
        <dbReference type="Pfam" id="PF00155"/>
    </source>
</evidence>
<proteinExistence type="inferred from homology"/>
<dbReference type="InterPro" id="IPR015421">
    <property type="entry name" value="PyrdxlP-dep_Trfase_major"/>
</dbReference>
<evidence type="ECO:0000256" key="6">
    <source>
        <dbReference type="SAM" id="MobiDB-lite"/>
    </source>
</evidence>